<evidence type="ECO:0000259" key="1">
    <source>
        <dbReference type="Pfam" id="PF06114"/>
    </source>
</evidence>
<gene>
    <name evidence="2" type="ORF">DSM104443_01769</name>
</gene>
<dbReference type="Gene3D" id="1.10.10.2910">
    <property type="match status" value="1"/>
</dbReference>
<keyword evidence="3" id="KW-1185">Reference proteome</keyword>
<accession>A0A6M4GUI8</accession>
<evidence type="ECO:0000313" key="2">
    <source>
        <dbReference type="EMBL" id="QJR10702.1"/>
    </source>
</evidence>
<dbReference type="Proteomes" id="UP000501534">
    <property type="component" value="Chromosome"/>
</dbReference>
<sequence length="317" mass="36007">MPGRGMRTLSYELALEIRLAHQQRLLAIELAEESGEPPPPFTPRATLADDPERVGLQIRELLGATEDDRTHWASDKEGYTALNTWRARIEKIGVLVFQAQRVSSDEASGFAIAESPMPAIVVSRSDTPRRRTFSLLHEFAHLMLRVSGVSEIDVDAARPPEDLAVEVFCNRVASAVLMPRDLFVAEAIIRTHRSGPESWSDEDITNLSHRYGVSREVVVRRMLTFNLTTQRFYTTKREQYKKAFETWTREKKAKMRASKKQFAKNPPRDALSNLGQPLVRRILESYYQDRLSLSDVSSYLGIRARHVEKLESMVGGP</sequence>
<dbReference type="PANTHER" id="PTHR43236">
    <property type="entry name" value="ANTITOXIN HIGA1"/>
    <property type="match status" value="1"/>
</dbReference>
<dbReference type="InterPro" id="IPR052345">
    <property type="entry name" value="Rad_response_metalloprotease"/>
</dbReference>
<dbReference type="Pfam" id="PF06114">
    <property type="entry name" value="Peptidase_M78"/>
    <property type="match status" value="1"/>
</dbReference>
<name>A0A6M4GUI8_9PROT</name>
<organism evidence="2 3">
    <name type="scientific">Usitatibacter rugosus</name>
    <dbReference type="NCBI Taxonomy" id="2732067"/>
    <lineage>
        <taxon>Bacteria</taxon>
        <taxon>Pseudomonadati</taxon>
        <taxon>Pseudomonadota</taxon>
        <taxon>Betaproteobacteria</taxon>
        <taxon>Nitrosomonadales</taxon>
        <taxon>Usitatibacteraceae</taxon>
        <taxon>Usitatibacter</taxon>
    </lineage>
</organism>
<dbReference type="InterPro" id="IPR010359">
    <property type="entry name" value="IrrE_HExxH"/>
</dbReference>
<feature type="domain" description="IrrE N-terminal-like" evidence="1">
    <location>
        <begin position="113"/>
        <end position="222"/>
    </location>
</feature>
<dbReference type="PANTHER" id="PTHR43236:SF2">
    <property type="entry name" value="BLL0069 PROTEIN"/>
    <property type="match status" value="1"/>
</dbReference>
<evidence type="ECO:0000313" key="3">
    <source>
        <dbReference type="Proteomes" id="UP000501534"/>
    </source>
</evidence>
<proteinExistence type="predicted"/>
<dbReference type="EMBL" id="CP053069">
    <property type="protein sequence ID" value="QJR10702.1"/>
    <property type="molecule type" value="Genomic_DNA"/>
</dbReference>
<protein>
    <recommendedName>
        <fullName evidence="1">IrrE N-terminal-like domain-containing protein</fullName>
    </recommendedName>
</protein>
<reference evidence="2 3" key="1">
    <citation type="submission" date="2020-04" db="EMBL/GenBank/DDBJ databases">
        <title>Usitatibacter rugosus gen. nov., sp. nov. and Usitatibacter palustris sp. nov., novel members of Usitatibacteraceae fam. nov. within the order Nitrosomonadales isolated from soil.</title>
        <authorList>
            <person name="Huber K.J."/>
            <person name="Neumann-Schaal M."/>
            <person name="Geppert A."/>
            <person name="Luckner M."/>
            <person name="Wanner G."/>
            <person name="Overmann J."/>
        </authorList>
    </citation>
    <scope>NUCLEOTIDE SEQUENCE [LARGE SCALE GENOMIC DNA]</scope>
    <source>
        <strain evidence="2 3">0125_3</strain>
    </source>
</reference>
<dbReference type="KEGG" id="uru:DSM104443_01769"/>
<dbReference type="AlphaFoldDB" id="A0A6M4GUI8"/>